<evidence type="ECO:0000313" key="1">
    <source>
        <dbReference type="EMBL" id="CAG8772432.1"/>
    </source>
</evidence>
<reference evidence="1 2" key="1">
    <citation type="submission" date="2021-06" db="EMBL/GenBank/DDBJ databases">
        <authorList>
            <person name="Kallberg Y."/>
            <person name="Tangrot J."/>
            <person name="Rosling A."/>
        </authorList>
    </citation>
    <scope>NUCLEOTIDE SEQUENCE [LARGE SCALE GENOMIC DNA]</scope>
    <source>
        <strain evidence="1 2">120-4 pot B 10/14</strain>
    </source>
</reference>
<sequence length="74" mass="8346">MTTESKNFALQKIKVEKRSKTAVEVEVTIRVDATYKVVGTMNEKVSMIDLIGTINEIFARSKNRQALKNNSDRG</sequence>
<gene>
    <name evidence="1" type="ORF">GMARGA_LOCUS18683</name>
</gene>
<feature type="non-terminal residue" evidence="1">
    <location>
        <position position="74"/>
    </location>
</feature>
<name>A0ABN7VH44_GIGMA</name>
<evidence type="ECO:0000313" key="2">
    <source>
        <dbReference type="Proteomes" id="UP000789901"/>
    </source>
</evidence>
<protein>
    <submittedName>
        <fullName evidence="1">14444_t:CDS:1</fullName>
    </submittedName>
</protein>
<keyword evidence="2" id="KW-1185">Reference proteome</keyword>
<organism evidence="1 2">
    <name type="scientific">Gigaspora margarita</name>
    <dbReference type="NCBI Taxonomy" id="4874"/>
    <lineage>
        <taxon>Eukaryota</taxon>
        <taxon>Fungi</taxon>
        <taxon>Fungi incertae sedis</taxon>
        <taxon>Mucoromycota</taxon>
        <taxon>Glomeromycotina</taxon>
        <taxon>Glomeromycetes</taxon>
        <taxon>Diversisporales</taxon>
        <taxon>Gigasporaceae</taxon>
        <taxon>Gigaspora</taxon>
    </lineage>
</organism>
<dbReference type="EMBL" id="CAJVQB010015081">
    <property type="protein sequence ID" value="CAG8772432.1"/>
    <property type="molecule type" value="Genomic_DNA"/>
</dbReference>
<dbReference type="Proteomes" id="UP000789901">
    <property type="component" value="Unassembled WGS sequence"/>
</dbReference>
<comment type="caution">
    <text evidence="1">The sequence shown here is derived from an EMBL/GenBank/DDBJ whole genome shotgun (WGS) entry which is preliminary data.</text>
</comment>
<proteinExistence type="predicted"/>
<accession>A0ABN7VH44</accession>